<evidence type="ECO:0000256" key="1">
    <source>
        <dbReference type="ARBA" id="ARBA00004651"/>
    </source>
</evidence>
<evidence type="ECO:0000259" key="9">
    <source>
        <dbReference type="Pfam" id="PF06847"/>
    </source>
</evidence>
<keyword evidence="4 7" id="KW-1133">Transmembrane helix</keyword>
<evidence type="ECO:0000256" key="7">
    <source>
        <dbReference type="SAM" id="Phobius"/>
    </source>
</evidence>
<name>A0A1G8XHF3_9EURY</name>
<organism evidence="10 11">
    <name type="scientific">Halovenus aranensis</name>
    <dbReference type="NCBI Taxonomy" id="890420"/>
    <lineage>
        <taxon>Archaea</taxon>
        <taxon>Methanobacteriati</taxon>
        <taxon>Methanobacteriota</taxon>
        <taxon>Stenosarchaea group</taxon>
        <taxon>Halobacteria</taxon>
        <taxon>Halobacteriales</taxon>
        <taxon>Haloarculaceae</taxon>
        <taxon>Halovenus</taxon>
    </lineage>
</organism>
<dbReference type="InterPro" id="IPR052218">
    <property type="entry name" value="Preflagellin_Peptidase"/>
</dbReference>
<feature type="domain" description="Preflagellin peptidase C-terminal" evidence="9">
    <location>
        <begin position="340"/>
        <end position="373"/>
    </location>
</feature>
<dbReference type="Proteomes" id="UP000198856">
    <property type="component" value="Unassembled WGS sequence"/>
</dbReference>
<feature type="domain" description="Prepilin type IV endopeptidase peptidase" evidence="8">
    <location>
        <begin position="40"/>
        <end position="178"/>
    </location>
</feature>
<dbReference type="PANTHER" id="PTHR36506">
    <property type="entry name" value="PREFLAGELLIN PEPTIDASE"/>
    <property type="match status" value="1"/>
</dbReference>
<protein>
    <submittedName>
        <fullName evidence="10">Preflagellin peptidase FlaK</fullName>
    </submittedName>
</protein>
<feature type="transmembrane region" description="Helical" evidence="7">
    <location>
        <begin position="94"/>
        <end position="113"/>
    </location>
</feature>
<dbReference type="PANTHER" id="PTHR36506:SF1">
    <property type="entry name" value="PREFLAGELLIN PEPTIDASE"/>
    <property type="match status" value="1"/>
</dbReference>
<feature type="transmembrane region" description="Helical" evidence="7">
    <location>
        <begin position="30"/>
        <end position="50"/>
    </location>
</feature>
<dbReference type="Pfam" id="PF06847">
    <property type="entry name" value="Arc_PepC_II"/>
    <property type="match status" value="1"/>
</dbReference>
<dbReference type="STRING" id="890420.SAMN05216226_11179"/>
<evidence type="ECO:0000259" key="8">
    <source>
        <dbReference type="Pfam" id="PF01478"/>
    </source>
</evidence>
<evidence type="ECO:0000256" key="6">
    <source>
        <dbReference type="SAM" id="MobiDB-lite"/>
    </source>
</evidence>
<dbReference type="AlphaFoldDB" id="A0A1G8XHF3"/>
<comment type="subcellular location">
    <subcellularLocation>
        <location evidence="1">Cell membrane</location>
        <topology evidence="1">Multi-pass membrane protein</topology>
    </subcellularLocation>
</comment>
<evidence type="ECO:0000256" key="4">
    <source>
        <dbReference type="ARBA" id="ARBA00022989"/>
    </source>
</evidence>
<keyword evidence="10" id="KW-0282">Flagellum</keyword>
<evidence type="ECO:0000256" key="5">
    <source>
        <dbReference type="ARBA" id="ARBA00023136"/>
    </source>
</evidence>
<dbReference type="InterPro" id="IPR009655">
    <property type="entry name" value="Preflagellin_peptidase_C"/>
</dbReference>
<evidence type="ECO:0000313" key="11">
    <source>
        <dbReference type="Proteomes" id="UP000198856"/>
    </source>
</evidence>
<keyword evidence="3 7" id="KW-0812">Transmembrane</keyword>
<keyword evidence="11" id="KW-1185">Reference proteome</keyword>
<dbReference type="GO" id="GO:0005886">
    <property type="term" value="C:plasma membrane"/>
    <property type="evidence" value="ECO:0007669"/>
    <property type="project" value="UniProtKB-SubCell"/>
</dbReference>
<keyword evidence="10" id="KW-0969">Cilium</keyword>
<dbReference type="Pfam" id="PF01478">
    <property type="entry name" value="Peptidase_A24"/>
    <property type="match status" value="1"/>
</dbReference>
<feature type="transmembrane region" description="Helical" evidence="7">
    <location>
        <begin position="62"/>
        <end position="82"/>
    </location>
</feature>
<gene>
    <name evidence="10" type="ORF">SAMN05216226_11179</name>
</gene>
<feature type="transmembrane region" description="Helical" evidence="7">
    <location>
        <begin position="125"/>
        <end position="142"/>
    </location>
</feature>
<keyword evidence="10" id="KW-0966">Cell projection</keyword>
<feature type="region of interest" description="Disordered" evidence="6">
    <location>
        <begin position="263"/>
        <end position="313"/>
    </location>
</feature>
<feature type="transmembrane region" description="Helical" evidence="7">
    <location>
        <begin position="361"/>
        <end position="383"/>
    </location>
</feature>
<dbReference type="Gene3D" id="1.20.120.1220">
    <property type="match status" value="1"/>
</dbReference>
<keyword evidence="2" id="KW-1003">Cell membrane</keyword>
<dbReference type="EMBL" id="FNFC01000011">
    <property type="protein sequence ID" value="SDJ89951.1"/>
    <property type="molecule type" value="Genomic_DNA"/>
</dbReference>
<evidence type="ECO:0000256" key="3">
    <source>
        <dbReference type="ARBA" id="ARBA00022692"/>
    </source>
</evidence>
<dbReference type="InterPro" id="IPR000045">
    <property type="entry name" value="Prepilin_IV_endopep_pep"/>
</dbReference>
<evidence type="ECO:0000256" key="2">
    <source>
        <dbReference type="ARBA" id="ARBA00022475"/>
    </source>
</evidence>
<proteinExistence type="predicted"/>
<reference evidence="10 11" key="1">
    <citation type="submission" date="2016-10" db="EMBL/GenBank/DDBJ databases">
        <authorList>
            <person name="de Groot N.N."/>
        </authorList>
    </citation>
    <scope>NUCLEOTIDE SEQUENCE [LARGE SCALE GENOMIC DNA]</scope>
    <source>
        <strain evidence="10 11">IBRC-M10015</strain>
    </source>
</reference>
<dbReference type="GO" id="GO:0004190">
    <property type="term" value="F:aspartic-type endopeptidase activity"/>
    <property type="evidence" value="ECO:0007669"/>
    <property type="project" value="InterPro"/>
</dbReference>
<keyword evidence="5 7" id="KW-0472">Membrane</keyword>
<accession>A0A1G8XHF3</accession>
<evidence type="ECO:0000313" key="10">
    <source>
        <dbReference type="EMBL" id="SDJ89951.1"/>
    </source>
</evidence>
<feature type="transmembrane region" description="Helical" evidence="7">
    <location>
        <begin position="162"/>
        <end position="181"/>
    </location>
</feature>
<sequence>MLGGSIALAAVDSSQTLNYDGDTPSTVFDFATIPDILRLVVLPVFGYLAWRDIKTRRIPHRTWYPLGALALVLLVWDGYMVFTGDAAALDQRLFLTRVSISVLVLVPLAYGFWLLGGFGGADTKAFMLIALLFPTYPDYHLWAVGIEGEFATLPLVATDVGVFSMTILANTVLVGALYPVALAGKNAVTGYVSPAMFVATPIDAAAATQRYGVLLEFAEGRLRDARSPSALRSHFSWRRLDLDALRMYLQWRGLDLASVRADPGRYRDPESLPEESNSPGSGSVADSDVAPTDTAVETDGGTLTSEPKEYDDPWGAEAFLDDIDGNAYGTTPEMLRDGLETLAEEDVVWISPGIPFIVPMFFGLVVAFTYGDLLFTLLGAIGIA</sequence>